<feature type="transmembrane region" description="Helical" evidence="1">
    <location>
        <begin position="6"/>
        <end position="26"/>
    </location>
</feature>
<dbReference type="Gene3D" id="3.30.9.10">
    <property type="entry name" value="D-Amino Acid Oxidase, subunit A, domain 2"/>
    <property type="match status" value="1"/>
</dbReference>
<feature type="domain" description="FAD dependent oxidoreductase" evidence="2">
    <location>
        <begin position="10"/>
        <end position="49"/>
    </location>
</feature>
<dbReference type="PANTHER" id="PTHR42685">
    <property type="entry name" value="GERANYLGERANYL DIPHOSPHATE REDUCTASE"/>
    <property type="match status" value="1"/>
</dbReference>
<reference evidence="3" key="1">
    <citation type="journal article" date="2020" name="mSystems">
        <title>Genome- and Community-Level Interaction Insights into Carbon Utilization and Element Cycling Functions of Hydrothermarchaeota in Hydrothermal Sediment.</title>
        <authorList>
            <person name="Zhou Z."/>
            <person name="Liu Y."/>
            <person name="Xu W."/>
            <person name="Pan J."/>
            <person name="Luo Z.H."/>
            <person name="Li M."/>
        </authorList>
    </citation>
    <scope>NUCLEOTIDE SEQUENCE [LARGE SCALE GENOMIC DNA]</scope>
    <source>
        <strain evidence="3">SpSt-125</strain>
    </source>
</reference>
<keyword evidence="1" id="KW-1133">Transmembrane helix</keyword>
<dbReference type="Gene3D" id="3.50.50.60">
    <property type="entry name" value="FAD/NAD(P)-binding domain"/>
    <property type="match status" value="1"/>
</dbReference>
<evidence type="ECO:0000256" key="1">
    <source>
        <dbReference type="SAM" id="Phobius"/>
    </source>
</evidence>
<dbReference type="EMBL" id="DSEU01000040">
    <property type="protein sequence ID" value="HEM67155.1"/>
    <property type="molecule type" value="Genomic_DNA"/>
</dbReference>
<organism evidence="3">
    <name type="scientific">Ignisphaera aggregans</name>
    <dbReference type="NCBI Taxonomy" id="334771"/>
    <lineage>
        <taxon>Archaea</taxon>
        <taxon>Thermoproteota</taxon>
        <taxon>Thermoprotei</taxon>
        <taxon>Desulfurococcales</taxon>
        <taxon>Desulfurococcaceae</taxon>
        <taxon>Ignisphaera</taxon>
    </lineage>
</organism>
<gene>
    <name evidence="3" type="ORF">ENO26_06275</name>
</gene>
<dbReference type="SUPFAM" id="SSF51905">
    <property type="entry name" value="FAD/NAD(P)-binding domain"/>
    <property type="match status" value="1"/>
</dbReference>
<proteinExistence type="predicted"/>
<name>A0A7J2U422_9CREN</name>
<dbReference type="InterPro" id="IPR006076">
    <property type="entry name" value="FAD-dep_OxRdtase"/>
</dbReference>
<dbReference type="AlphaFoldDB" id="A0A7J2U422"/>
<sequence>MLHSDILLEIAVIGGGIAGLLTAYYLTKFGVTVTLFEKSRGIPRRHCTGIVSHETLHNIPLAKKFVISKYSSMEIFIGTSLARIEITSPNSFAYRIDRTGHETALQDLLKCLGVEMKFLHNVLDVNRESYGWGLAIEHENSIVKKSFKKIAVADGYPGRVSRKAGCSAVAIPLSAIQRDFTVMGLNTANSLYVYINPKLLGYGFAWLAPFNENDVTIGLATSYKVSPIIYKHILRFFSKALNLNVGNPLGDYYGGTILMGYPEKFLSKDFNVVCIGDSVSMIKSISGGGLYGIARYSYILSKALLQGIVKNVDIASLSNEFKKQFRIKQFTWSKQSLYVVKKLLEVIAIAGHEIKIILTNAKHFDAHEKIWLDVIYSIMRGTMI</sequence>
<accession>A0A7J2U422</accession>
<dbReference type="InterPro" id="IPR050407">
    <property type="entry name" value="Geranylgeranyl_reductase"/>
</dbReference>
<protein>
    <submittedName>
        <fullName evidence="3">NAD(P)/FAD-dependent oxidoreductase</fullName>
    </submittedName>
</protein>
<keyword evidence="1" id="KW-0472">Membrane</keyword>
<keyword evidence="1" id="KW-0812">Transmembrane</keyword>
<comment type="caution">
    <text evidence="3">The sequence shown here is derived from an EMBL/GenBank/DDBJ whole genome shotgun (WGS) entry which is preliminary data.</text>
</comment>
<evidence type="ECO:0000259" key="2">
    <source>
        <dbReference type="Pfam" id="PF01266"/>
    </source>
</evidence>
<dbReference type="PANTHER" id="PTHR42685:SF21">
    <property type="entry name" value="DEHYDROGENASE (FLAVOPROTEIN)-LIKE PROTEIN"/>
    <property type="match status" value="1"/>
</dbReference>
<evidence type="ECO:0000313" key="3">
    <source>
        <dbReference type="EMBL" id="HEM67155.1"/>
    </source>
</evidence>
<dbReference type="Pfam" id="PF01266">
    <property type="entry name" value="DAO"/>
    <property type="match status" value="1"/>
</dbReference>
<dbReference type="InterPro" id="IPR036188">
    <property type="entry name" value="FAD/NAD-bd_sf"/>
</dbReference>